<dbReference type="Gene3D" id="3.30.710.10">
    <property type="entry name" value="Potassium Channel Kv1.1, Chain A"/>
    <property type="match status" value="1"/>
</dbReference>
<dbReference type="InterPro" id="IPR000210">
    <property type="entry name" value="BTB/POZ_dom"/>
</dbReference>
<reference evidence="3" key="2">
    <citation type="submission" date="2020-11" db="EMBL/GenBank/DDBJ databases">
        <authorList>
            <consortium name="DOE Joint Genome Institute"/>
            <person name="Kuo A."/>
            <person name="Miyauchi S."/>
            <person name="Kiss E."/>
            <person name="Drula E."/>
            <person name="Kohler A."/>
            <person name="Sanchez-Garcia M."/>
            <person name="Andreopoulos B."/>
            <person name="Barry K.W."/>
            <person name="Bonito G."/>
            <person name="Buee M."/>
            <person name="Carver A."/>
            <person name="Chen C."/>
            <person name="Cichocki N."/>
            <person name="Clum A."/>
            <person name="Culley D."/>
            <person name="Crous P.W."/>
            <person name="Fauchery L."/>
            <person name="Girlanda M."/>
            <person name="Hayes R."/>
            <person name="Keri Z."/>
            <person name="Labutti K."/>
            <person name="Lipzen A."/>
            <person name="Lombard V."/>
            <person name="Magnuson J."/>
            <person name="Maillard F."/>
            <person name="Morin E."/>
            <person name="Murat C."/>
            <person name="Nolan M."/>
            <person name="Ohm R."/>
            <person name="Pangilinan J."/>
            <person name="Pereira M."/>
            <person name="Perotto S."/>
            <person name="Peter M."/>
            <person name="Riley R."/>
            <person name="Sitrit Y."/>
            <person name="Stielow B."/>
            <person name="Szollosi G."/>
            <person name="Zifcakova L."/>
            <person name="Stursova M."/>
            <person name="Spatafora J.W."/>
            <person name="Tedersoo L."/>
            <person name="Vaario L.-M."/>
            <person name="Yamada A."/>
            <person name="Yan M."/>
            <person name="Wang P."/>
            <person name="Xu J."/>
            <person name="Bruns T."/>
            <person name="Baldrian P."/>
            <person name="Vilgalys R."/>
            <person name="Henrissat B."/>
            <person name="Grigoriev I.V."/>
            <person name="Hibbett D."/>
            <person name="Nagy L.G."/>
            <person name="Martin F.M."/>
        </authorList>
    </citation>
    <scope>NUCLEOTIDE SEQUENCE</scope>
    <source>
        <strain evidence="3">UH-Tt-Lm1</strain>
    </source>
</reference>
<organism evidence="3 4">
    <name type="scientific">Thelephora terrestris</name>
    <dbReference type="NCBI Taxonomy" id="56493"/>
    <lineage>
        <taxon>Eukaryota</taxon>
        <taxon>Fungi</taxon>
        <taxon>Dikarya</taxon>
        <taxon>Basidiomycota</taxon>
        <taxon>Agaricomycotina</taxon>
        <taxon>Agaricomycetes</taxon>
        <taxon>Thelephorales</taxon>
        <taxon>Thelephoraceae</taxon>
        <taxon>Thelephora</taxon>
    </lineage>
</organism>
<dbReference type="Proteomes" id="UP000736335">
    <property type="component" value="Unassembled WGS sequence"/>
</dbReference>
<dbReference type="SUPFAM" id="SSF48371">
    <property type="entry name" value="ARM repeat"/>
    <property type="match status" value="1"/>
</dbReference>
<dbReference type="Pfam" id="PF02854">
    <property type="entry name" value="MIF4G"/>
    <property type="match status" value="1"/>
</dbReference>
<evidence type="ECO:0000313" key="4">
    <source>
        <dbReference type="Proteomes" id="UP000736335"/>
    </source>
</evidence>
<protein>
    <recommendedName>
        <fullName evidence="2">BTB domain-containing protein</fullName>
    </recommendedName>
</protein>
<dbReference type="Gene3D" id="1.25.40.180">
    <property type="match status" value="1"/>
</dbReference>
<evidence type="ECO:0000259" key="2">
    <source>
        <dbReference type="PROSITE" id="PS50097"/>
    </source>
</evidence>
<dbReference type="InterPro" id="IPR016024">
    <property type="entry name" value="ARM-type_fold"/>
</dbReference>
<feature type="region of interest" description="Disordered" evidence="1">
    <location>
        <begin position="1"/>
        <end position="22"/>
    </location>
</feature>
<proteinExistence type="predicted"/>
<feature type="compositionally biased region" description="Low complexity" evidence="1">
    <location>
        <begin position="13"/>
        <end position="22"/>
    </location>
</feature>
<comment type="caution">
    <text evidence="3">The sequence shown here is derived from an EMBL/GenBank/DDBJ whole genome shotgun (WGS) entry which is preliminary data.</text>
</comment>
<dbReference type="GO" id="GO:0003723">
    <property type="term" value="F:RNA binding"/>
    <property type="evidence" value="ECO:0007669"/>
    <property type="project" value="InterPro"/>
</dbReference>
<dbReference type="AlphaFoldDB" id="A0A9P6L9E2"/>
<dbReference type="InterPro" id="IPR011333">
    <property type="entry name" value="SKP1/BTB/POZ_sf"/>
</dbReference>
<dbReference type="EMBL" id="WIUZ02000004">
    <property type="protein sequence ID" value="KAF9788388.1"/>
    <property type="molecule type" value="Genomic_DNA"/>
</dbReference>
<dbReference type="SMART" id="SM00543">
    <property type="entry name" value="MIF4G"/>
    <property type="match status" value="1"/>
</dbReference>
<feature type="compositionally biased region" description="Polar residues" evidence="1">
    <location>
        <begin position="1"/>
        <end position="12"/>
    </location>
</feature>
<evidence type="ECO:0000313" key="3">
    <source>
        <dbReference type="EMBL" id="KAF9788388.1"/>
    </source>
</evidence>
<dbReference type="OrthoDB" id="3218112at2759"/>
<gene>
    <name evidence="3" type="ORF">BJ322DRAFT_630055</name>
</gene>
<dbReference type="SUPFAM" id="SSF54695">
    <property type="entry name" value="POZ domain"/>
    <property type="match status" value="1"/>
</dbReference>
<reference evidence="3" key="1">
    <citation type="journal article" date="2020" name="Nat. Commun.">
        <title>Large-scale genome sequencing of mycorrhizal fungi provides insights into the early evolution of symbiotic traits.</title>
        <authorList>
            <person name="Miyauchi S."/>
            <person name="Kiss E."/>
            <person name="Kuo A."/>
            <person name="Drula E."/>
            <person name="Kohler A."/>
            <person name="Sanchez-Garcia M."/>
            <person name="Morin E."/>
            <person name="Andreopoulos B."/>
            <person name="Barry K.W."/>
            <person name="Bonito G."/>
            <person name="Buee M."/>
            <person name="Carver A."/>
            <person name="Chen C."/>
            <person name="Cichocki N."/>
            <person name="Clum A."/>
            <person name="Culley D."/>
            <person name="Crous P.W."/>
            <person name="Fauchery L."/>
            <person name="Girlanda M."/>
            <person name="Hayes R.D."/>
            <person name="Keri Z."/>
            <person name="LaButti K."/>
            <person name="Lipzen A."/>
            <person name="Lombard V."/>
            <person name="Magnuson J."/>
            <person name="Maillard F."/>
            <person name="Murat C."/>
            <person name="Nolan M."/>
            <person name="Ohm R.A."/>
            <person name="Pangilinan J."/>
            <person name="Pereira M.F."/>
            <person name="Perotto S."/>
            <person name="Peter M."/>
            <person name="Pfister S."/>
            <person name="Riley R."/>
            <person name="Sitrit Y."/>
            <person name="Stielow J.B."/>
            <person name="Szollosi G."/>
            <person name="Zifcakova L."/>
            <person name="Stursova M."/>
            <person name="Spatafora J.W."/>
            <person name="Tedersoo L."/>
            <person name="Vaario L.M."/>
            <person name="Yamada A."/>
            <person name="Yan M."/>
            <person name="Wang P."/>
            <person name="Xu J."/>
            <person name="Bruns T."/>
            <person name="Baldrian P."/>
            <person name="Vilgalys R."/>
            <person name="Dunand C."/>
            <person name="Henrissat B."/>
            <person name="Grigoriev I.V."/>
            <person name="Hibbett D."/>
            <person name="Nagy L.G."/>
            <person name="Martin F.M."/>
        </authorList>
    </citation>
    <scope>NUCLEOTIDE SEQUENCE</scope>
    <source>
        <strain evidence="3">UH-Tt-Lm1</strain>
    </source>
</reference>
<dbReference type="InterPro" id="IPR003890">
    <property type="entry name" value="MIF4G-like_typ-3"/>
</dbReference>
<feature type="domain" description="BTB" evidence="2">
    <location>
        <begin position="278"/>
        <end position="342"/>
    </location>
</feature>
<keyword evidence="4" id="KW-1185">Reference proteome</keyword>
<dbReference type="PROSITE" id="PS50097">
    <property type="entry name" value="BTB"/>
    <property type="match status" value="1"/>
</dbReference>
<sequence>MVAVSDSTNPAHQSQPQQPTSSLLNRRIRSVISDVNSTNTERIVSELISWIGYDEETDPSLLQFVADTILEVVTERLGRQSSDLARISYELSVAMPAYCRILQSRLQSQFLESVQFLATHRTAEQGSWPELIALIGFVGELCSTKVVSPTVLLDAYLHHLSRQSNRSELELEAICALFSAAGSRLWDDPHTSEVLTREVQSLQEIYEQGNVSPLLSKRLADVLFFHSAGWIDDSGFSVPPSPSTTVGPGDTPFVNPDIPPPDKCNITPRHPDFYLPSGDIVFVCRALLFRVHSDHLCRSSTVFADMVEKSKGRNTHKSDGCLCIHMYEEPEDFTVLLQVLYNPGFPSRHQTPNFTVFSSILRMTTSYQINSVREQILEDLLAAYPNTFEAYEQSETLGESVFGNPKPHPNAVLKLFEACNVAFALPFAYYRACTAGTLALTSVEPALRLPPRILAAAVIGQSRLKARELQVVRQLLFDRPTKMFSCSSWLCPGSHETNHKWSGQTSPYERLFNSISSQASEVDMAVSILETKIITDSAFCARCLERFNVCLRGTREEIWGGLPRMFGLNPWSS</sequence>
<evidence type="ECO:0000256" key="1">
    <source>
        <dbReference type="SAM" id="MobiDB-lite"/>
    </source>
</evidence>
<accession>A0A9P6L9E2</accession>
<dbReference type="Pfam" id="PF00651">
    <property type="entry name" value="BTB"/>
    <property type="match status" value="1"/>
</dbReference>
<name>A0A9P6L9E2_9AGAM</name>